<comment type="similarity">
    <text evidence="2">Belongs to the TEC1 family.</text>
</comment>
<dbReference type="InterPro" id="IPR038096">
    <property type="entry name" value="TEA/ATTS_sf"/>
</dbReference>
<dbReference type="InterPro" id="IPR050937">
    <property type="entry name" value="TEC1_TEAD_TF"/>
</dbReference>
<evidence type="ECO:0000256" key="4">
    <source>
        <dbReference type="ARBA" id="ARBA00023163"/>
    </source>
</evidence>
<evidence type="ECO:0000256" key="6">
    <source>
        <dbReference type="PROSITE-ProRule" id="PRU00505"/>
    </source>
</evidence>
<evidence type="ECO:0000256" key="5">
    <source>
        <dbReference type="ARBA" id="ARBA00023242"/>
    </source>
</evidence>
<dbReference type="PANTHER" id="PTHR11834:SF0">
    <property type="entry name" value="PROTEIN SCALLOPED"/>
    <property type="match status" value="1"/>
</dbReference>
<dbReference type="GO" id="GO:0000981">
    <property type="term" value="F:DNA-binding transcription factor activity, RNA polymerase II-specific"/>
    <property type="evidence" value="ECO:0007669"/>
    <property type="project" value="TreeGrafter"/>
</dbReference>
<dbReference type="SMART" id="SM00426">
    <property type="entry name" value="TEA"/>
    <property type="match status" value="1"/>
</dbReference>
<organism evidence="9 10">
    <name type="scientific">Clathrospora elynae</name>
    <dbReference type="NCBI Taxonomy" id="706981"/>
    <lineage>
        <taxon>Eukaryota</taxon>
        <taxon>Fungi</taxon>
        <taxon>Dikarya</taxon>
        <taxon>Ascomycota</taxon>
        <taxon>Pezizomycotina</taxon>
        <taxon>Dothideomycetes</taxon>
        <taxon>Pleosporomycetidae</taxon>
        <taxon>Pleosporales</taxon>
        <taxon>Diademaceae</taxon>
        <taxon>Clathrospora</taxon>
    </lineage>
</organism>
<feature type="region of interest" description="Disordered" evidence="7">
    <location>
        <begin position="125"/>
        <end position="153"/>
    </location>
</feature>
<dbReference type="GO" id="GO:0000978">
    <property type="term" value="F:RNA polymerase II cis-regulatory region sequence-specific DNA binding"/>
    <property type="evidence" value="ECO:0007669"/>
    <property type="project" value="TreeGrafter"/>
</dbReference>
<proteinExistence type="inferred from homology"/>
<keyword evidence="3" id="KW-0805">Transcription regulation</keyword>
<dbReference type="PROSITE" id="PS51088">
    <property type="entry name" value="TEA_2"/>
    <property type="match status" value="1"/>
</dbReference>
<feature type="domain" description="TEA" evidence="8">
    <location>
        <begin position="152"/>
        <end position="226"/>
    </location>
</feature>
<reference evidence="9" key="1">
    <citation type="journal article" date="2020" name="Stud. Mycol.">
        <title>101 Dothideomycetes genomes: a test case for predicting lifestyles and emergence of pathogens.</title>
        <authorList>
            <person name="Haridas S."/>
            <person name="Albert R."/>
            <person name="Binder M."/>
            <person name="Bloem J."/>
            <person name="Labutti K."/>
            <person name="Salamov A."/>
            <person name="Andreopoulos B."/>
            <person name="Baker S."/>
            <person name="Barry K."/>
            <person name="Bills G."/>
            <person name="Bluhm B."/>
            <person name="Cannon C."/>
            <person name="Castanera R."/>
            <person name="Culley D."/>
            <person name="Daum C."/>
            <person name="Ezra D."/>
            <person name="Gonzalez J."/>
            <person name="Henrissat B."/>
            <person name="Kuo A."/>
            <person name="Liang C."/>
            <person name="Lipzen A."/>
            <person name="Lutzoni F."/>
            <person name="Magnuson J."/>
            <person name="Mondo S."/>
            <person name="Nolan M."/>
            <person name="Ohm R."/>
            <person name="Pangilinan J."/>
            <person name="Park H.-J."/>
            <person name="Ramirez L."/>
            <person name="Alfaro M."/>
            <person name="Sun H."/>
            <person name="Tritt A."/>
            <person name="Yoshinaga Y."/>
            <person name="Zwiers L.-H."/>
            <person name="Turgeon B."/>
            <person name="Goodwin S."/>
            <person name="Spatafora J."/>
            <person name="Crous P."/>
            <person name="Grigoriev I."/>
        </authorList>
    </citation>
    <scope>NUCLEOTIDE SEQUENCE</scope>
    <source>
        <strain evidence="9">CBS 161.51</strain>
    </source>
</reference>
<dbReference type="Pfam" id="PF01285">
    <property type="entry name" value="TEA"/>
    <property type="match status" value="1"/>
</dbReference>
<dbReference type="Gene3D" id="6.10.20.40">
    <property type="entry name" value="TEA/ATTS domain"/>
    <property type="match status" value="1"/>
</dbReference>
<evidence type="ECO:0000313" key="10">
    <source>
        <dbReference type="Proteomes" id="UP000800038"/>
    </source>
</evidence>
<sequence length="878" mass="99155">MELQHHLPYELAADASSSQHRGVLRERSANRRHEHHNITSTPLLKQSRSSSPTENVYAQRVVPVGSYFAGNVHAQHVGLAGFGVERPEEQIRYELERLYKMLQRSDKYQKYREKQPVLTPNEVIAREAAEKQERGRKERERREKGMRAHDKPEKDKTVWPEFLEHAFWRALVRWPPMGRKKYMLDSALRGRNELIQDSIYRDTGISRDRKQVSSHLQVLKAHLKDNPAVLVYMATREGDKTQHRGAASSHAYHLSHMRGPQSSQPTGYVPKYDFTTSTPQHFWPQFGGLPLPGLTLGAGLDSNAASLPFEVSDFIMHVDGDHQPVHYFTQLQSNGRTQDLNVTDTDSWRRQYPEFDFLRSQMDEWRTKDRKVLVCDASIKVMTEARPNAQLSTIIYLHSHHDLSLFESLECTTRFYDSGDNTPDPQFDSVKQDLKEHRTPCVYEPDSEGSAPRLRIAFGSQFWVVRMAKYQSLRHNDERYVRDSLLNLTATQDIYGIESGTGKTQCLFTILWRFRQTRNPTEVGSMSWRAVNFANRQTAAEQEWIHKEEYMASKTVDVKCSYNDAIDGSTTTPDDLPLYPQPSQLPLGFQHAHQTHHAYELQPHHEHQNPPPLSLGILASMQPDLKHTSASAPTTATDYSQQSFALSNSHSQDTVRSLLHAYDNDFDFNGGHMTIASAFEPAMNLSAYSSFATQSTGLDGLHALSGLEGHGFSGLGLAVGEHGQFVAVGSGAEMQDAAATADDVACYSTKPNWRYANLISQLENAAESHCYMEAHDGGLEHDHVRAHDDQAAHGQEVLHGHKVVYQQVSKAEEELVARGLHDEHVNVGHGHGLWNLASSFQEDTASSATGADCRKEQAHGLGFRGLDLIERDQRARGY</sequence>
<protein>
    <recommendedName>
        <fullName evidence="8">TEA domain-containing protein</fullName>
    </recommendedName>
</protein>
<dbReference type="InterPro" id="IPR000818">
    <property type="entry name" value="TEA/ATTS_dom"/>
</dbReference>
<dbReference type="GO" id="GO:0005634">
    <property type="term" value="C:nucleus"/>
    <property type="evidence" value="ECO:0007669"/>
    <property type="project" value="UniProtKB-SubCell"/>
</dbReference>
<keyword evidence="10" id="KW-1185">Reference proteome</keyword>
<dbReference type="PRINTS" id="PR00065">
    <property type="entry name" value="TEADOMAIN"/>
</dbReference>
<dbReference type="OrthoDB" id="10006572at2759"/>
<name>A0A6A5SY74_9PLEO</name>
<evidence type="ECO:0000256" key="1">
    <source>
        <dbReference type="ARBA" id="ARBA00004123"/>
    </source>
</evidence>
<keyword evidence="4" id="KW-0804">Transcription</keyword>
<dbReference type="EMBL" id="ML976015">
    <property type="protein sequence ID" value="KAF1944674.1"/>
    <property type="molecule type" value="Genomic_DNA"/>
</dbReference>
<feature type="region of interest" description="Disordered" evidence="7">
    <location>
        <begin position="1"/>
        <end position="52"/>
    </location>
</feature>
<gene>
    <name evidence="9" type="ORF">EJ02DRAFT_398025</name>
</gene>
<comment type="subcellular location">
    <subcellularLocation>
        <location evidence="1">Nucleus</location>
    </subcellularLocation>
</comment>
<evidence type="ECO:0000256" key="7">
    <source>
        <dbReference type="SAM" id="MobiDB-lite"/>
    </source>
</evidence>
<evidence type="ECO:0000259" key="8">
    <source>
        <dbReference type="PROSITE" id="PS51088"/>
    </source>
</evidence>
<feature type="compositionally biased region" description="Polar residues" evidence="7">
    <location>
        <begin position="38"/>
        <end position="52"/>
    </location>
</feature>
<feature type="DNA-binding region" description="TEA" evidence="6">
    <location>
        <begin position="152"/>
        <end position="226"/>
    </location>
</feature>
<evidence type="ECO:0000313" key="9">
    <source>
        <dbReference type="EMBL" id="KAF1944674.1"/>
    </source>
</evidence>
<keyword evidence="5" id="KW-0539">Nucleus</keyword>
<dbReference type="AlphaFoldDB" id="A0A6A5SY74"/>
<dbReference type="PANTHER" id="PTHR11834">
    <property type="entry name" value="TRANSCRIPTIONAL ENHANCER FACTOR TEF RELATED"/>
    <property type="match status" value="1"/>
</dbReference>
<evidence type="ECO:0000256" key="2">
    <source>
        <dbReference type="ARBA" id="ARBA00008421"/>
    </source>
</evidence>
<dbReference type="GO" id="GO:0005667">
    <property type="term" value="C:transcription regulator complex"/>
    <property type="evidence" value="ECO:0007669"/>
    <property type="project" value="TreeGrafter"/>
</dbReference>
<evidence type="ECO:0000256" key="3">
    <source>
        <dbReference type="ARBA" id="ARBA00023015"/>
    </source>
</evidence>
<dbReference type="Proteomes" id="UP000800038">
    <property type="component" value="Unassembled WGS sequence"/>
</dbReference>
<accession>A0A6A5SY74</accession>